<dbReference type="InterPro" id="IPR018490">
    <property type="entry name" value="cNMP-bd_dom_sf"/>
</dbReference>
<feature type="domain" description="Cyclic nucleotide-binding" evidence="1">
    <location>
        <begin position="1"/>
        <end position="92"/>
    </location>
</feature>
<sequence>MSTHIRELGFPAGATVFHQDVQHPYLYAVREGLIKLCYLDESGNEWIKSFAEEGRYFASITALEPRGKTSFATVAMEKSRLERLDFPLVEELANRHLAWGRAMQRLTMAFAARKEARERSLLTLSPENRYRAFLAECPALEKRIPQNNLARYLGLTPVGLNRIVSRVRSGAG</sequence>
<accession>A0A9X4SD95</accession>
<keyword evidence="3" id="KW-1185">Reference proteome</keyword>
<proteinExistence type="predicted"/>
<dbReference type="EMBL" id="AOGK01000023">
    <property type="protein sequence ID" value="MDG5977628.1"/>
    <property type="molecule type" value="Genomic_DNA"/>
</dbReference>
<dbReference type="InterPro" id="IPR000595">
    <property type="entry name" value="cNMP-bd_dom"/>
</dbReference>
<dbReference type="SUPFAM" id="SSF51206">
    <property type="entry name" value="cAMP-binding domain-like"/>
    <property type="match status" value="1"/>
</dbReference>
<dbReference type="PROSITE" id="PS50042">
    <property type="entry name" value="CNMP_BINDING_3"/>
    <property type="match status" value="1"/>
</dbReference>
<dbReference type="CDD" id="cd00038">
    <property type="entry name" value="CAP_ED"/>
    <property type="match status" value="1"/>
</dbReference>
<dbReference type="InterPro" id="IPR014710">
    <property type="entry name" value="RmlC-like_jellyroll"/>
</dbReference>
<reference evidence="2" key="1">
    <citation type="submission" date="2013-01" db="EMBL/GenBank/DDBJ databases">
        <title>Genome draft of Hydrogenophaga taeniospiralis 2K1.</title>
        <authorList>
            <person name="Gomila M."/>
            <person name="Lalucat J."/>
        </authorList>
    </citation>
    <scope>NUCLEOTIDE SEQUENCE</scope>
    <source>
        <strain evidence="2">CCUG 15921</strain>
    </source>
</reference>
<dbReference type="RefSeq" id="WP_068174167.1">
    <property type="nucleotide sequence ID" value="NZ_AOGK01000023.1"/>
</dbReference>
<gene>
    <name evidence="2" type="ORF">H010_20391</name>
</gene>
<comment type="caution">
    <text evidence="2">The sequence shown here is derived from an EMBL/GenBank/DDBJ whole genome shotgun (WGS) entry which is preliminary data.</text>
</comment>
<protein>
    <submittedName>
        <fullName evidence="2">Crp family transcriptional regulator</fullName>
    </submittedName>
</protein>
<dbReference type="Proteomes" id="UP001152876">
    <property type="component" value="Unassembled WGS sequence"/>
</dbReference>
<dbReference type="Gene3D" id="2.60.120.10">
    <property type="entry name" value="Jelly Rolls"/>
    <property type="match status" value="1"/>
</dbReference>
<name>A0A9X4SD95_9BURK</name>
<evidence type="ECO:0000259" key="1">
    <source>
        <dbReference type="PROSITE" id="PS50042"/>
    </source>
</evidence>
<organism evidence="2 3">
    <name type="scientific">Hydrogenophaga taeniospiralis CCUG 15921</name>
    <dbReference type="NCBI Taxonomy" id="1281780"/>
    <lineage>
        <taxon>Bacteria</taxon>
        <taxon>Pseudomonadati</taxon>
        <taxon>Pseudomonadota</taxon>
        <taxon>Betaproteobacteria</taxon>
        <taxon>Burkholderiales</taxon>
        <taxon>Comamonadaceae</taxon>
        <taxon>Hydrogenophaga</taxon>
    </lineage>
</organism>
<dbReference type="AlphaFoldDB" id="A0A9X4SD95"/>
<evidence type="ECO:0000313" key="3">
    <source>
        <dbReference type="Proteomes" id="UP001152876"/>
    </source>
</evidence>
<dbReference type="Pfam" id="PF00027">
    <property type="entry name" value="cNMP_binding"/>
    <property type="match status" value="1"/>
</dbReference>
<evidence type="ECO:0000313" key="2">
    <source>
        <dbReference type="EMBL" id="MDG5977628.1"/>
    </source>
</evidence>